<gene>
    <name evidence="2" type="ORF">MGAL_10B090083</name>
</gene>
<evidence type="ECO:0000256" key="1">
    <source>
        <dbReference type="SAM" id="Coils"/>
    </source>
</evidence>
<reference evidence="2" key="1">
    <citation type="submission" date="2018-11" db="EMBL/GenBank/DDBJ databases">
        <authorList>
            <person name="Alioto T."/>
            <person name="Alioto T."/>
        </authorList>
    </citation>
    <scope>NUCLEOTIDE SEQUENCE</scope>
</reference>
<feature type="coiled-coil region" evidence="1">
    <location>
        <begin position="53"/>
        <end position="115"/>
    </location>
</feature>
<protein>
    <submittedName>
        <fullName evidence="2">Uncharacterized protein</fullName>
    </submittedName>
</protein>
<dbReference type="EMBL" id="UYJE01005664">
    <property type="protein sequence ID" value="VDI39253.1"/>
    <property type="molecule type" value="Genomic_DNA"/>
</dbReference>
<evidence type="ECO:0000313" key="3">
    <source>
        <dbReference type="Proteomes" id="UP000596742"/>
    </source>
</evidence>
<evidence type="ECO:0000313" key="2">
    <source>
        <dbReference type="EMBL" id="VDI39253.1"/>
    </source>
</evidence>
<dbReference type="OrthoDB" id="5986221at2759"/>
<accession>A0A8B6ESK1</accession>
<comment type="caution">
    <text evidence="2">The sequence shown here is derived from an EMBL/GenBank/DDBJ whole genome shotgun (WGS) entry which is preliminary data.</text>
</comment>
<sequence>MLKKTKAKLKKHSCQLIVHIDPSPLSLFLECISLLNLELIVQRKFDKFKEEILKENRSALSGLINDNEKLRTEVVNLNNKNKELEKNQLELKSEINTIKTEIEKKDMEVDENQNESQNQNEIALLVSTDRDEITYINARLEDIELLAEGANYKGIIFKDKIRNCSGDNPARQLESGQQRGGQYSCLCRVDSKSHINLELCFKHKACTLEERRQIIMQGKIVSEMLKEKNLNPLRNRKKKDSIDELEDRHVNTHTWGKPRLQQELNVIMYQKVSEVMQSASKM</sequence>
<organism evidence="2 3">
    <name type="scientific">Mytilus galloprovincialis</name>
    <name type="common">Mediterranean mussel</name>
    <dbReference type="NCBI Taxonomy" id="29158"/>
    <lineage>
        <taxon>Eukaryota</taxon>
        <taxon>Metazoa</taxon>
        <taxon>Spiralia</taxon>
        <taxon>Lophotrochozoa</taxon>
        <taxon>Mollusca</taxon>
        <taxon>Bivalvia</taxon>
        <taxon>Autobranchia</taxon>
        <taxon>Pteriomorphia</taxon>
        <taxon>Mytilida</taxon>
        <taxon>Mytiloidea</taxon>
        <taxon>Mytilidae</taxon>
        <taxon>Mytilinae</taxon>
        <taxon>Mytilus</taxon>
    </lineage>
</organism>
<keyword evidence="3" id="KW-1185">Reference proteome</keyword>
<proteinExistence type="predicted"/>
<name>A0A8B6ESK1_MYTGA</name>
<dbReference type="Proteomes" id="UP000596742">
    <property type="component" value="Unassembled WGS sequence"/>
</dbReference>
<keyword evidence="1" id="KW-0175">Coiled coil</keyword>
<dbReference type="AlphaFoldDB" id="A0A8B6ESK1"/>